<sequence>MVKDKRKLLKASGSKGSSRSEQQKQKQISSQSEVPPPPKRSALVPSWSRQSANSLPQPHNHHSEEDTDSAYSEESSDSSETDGESDIDPTASMDEVEQESHEEPSSPIESAGHSNAASATHEQVGKEPKERFVRRETRCLTIVGRGVNERPTIILNDKNQPIGPEKEVAHLSSYLGILARNAHLLPLTNKTWHAVKKDKRKELWDIVNVMYLLTSLNYHFIYKYIFYSNILI</sequence>
<feature type="transmembrane region" description="Helical" evidence="2">
    <location>
        <begin position="206"/>
        <end position="226"/>
    </location>
</feature>
<evidence type="ECO:0000313" key="3">
    <source>
        <dbReference type="EMBL" id="KAF5751280.1"/>
    </source>
</evidence>
<organism evidence="3 4">
    <name type="scientific">Tripterygium wilfordii</name>
    <name type="common">Thunder God vine</name>
    <dbReference type="NCBI Taxonomy" id="458696"/>
    <lineage>
        <taxon>Eukaryota</taxon>
        <taxon>Viridiplantae</taxon>
        <taxon>Streptophyta</taxon>
        <taxon>Embryophyta</taxon>
        <taxon>Tracheophyta</taxon>
        <taxon>Spermatophyta</taxon>
        <taxon>Magnoliopsida</taxon>
        <taxon>eudicotyledons</taxon>
        <taxon>Gunneridae</taxon>
        <taxon>Pentapetalae</taxon>
        <taxon>rosids</taxon>
        <taxon>fabids</taxon>
        <taxon>Celastrales</taxon>
        <taxon>Celastraceae</taxon>
        <taxon>Tripterygium</taxon>
    </lineage>
</organism>
<reference evidence="3 4" key="1">
    <citation type="journal article" date="2020" name="Nat. Commun.">
        <title>Genome of Tripterygium wilfordii and identification of cytochrome P450 involved in triptolide biosynthesis.</title>
        <authorList>
            <person name="Tu L."/>
            <person name="Su P."/>
            <person name="Zhang Z."/>
            <person name="Gao L."/>
            <person name="Wang J."/>
            <person name="Hu T."/>
            <person name="Zhou J."/>
            <person name="Zhang Y."/>
            <person name="Zhao Y."/>
            <person name="Liu Y."/>
            <person name="Song Y."/>
            <person name="Tong Y."/>
            <person name="Lu Y."/>
            <person name="Yang J."/>
            <person name="Xu C."/>
            <person name="Jia M."/>
            <person name="Peters R.J."/>
            <person name="Huang L."/>
            <person name="Gao W."/>
        </authorList>
    </citation>
    <scope>NUCLEOTIDE SEQUENCE [LARGE SCALE GENOMIC DNA]</scope>
    <source>
        <strain evidence="4">cv. XIE 37</strain>
        <tissue evidence="3">Leaf</tissue>
    </source>
</reference>
<gene>
    <name evidence="3" type="ORF">HS088_TW02G00292</name>
</gene>
<evidence type="ECO:0000256" key="1">
    <source>
        <dbReference type="SAM" id="MobiDB-lite"/>
    </source>
</evidence>
<feature type="compositionally biased region" description="Polar residues" evidence="1">
    <location>
        <begin position="112"/>
        <end position="121"/>
    </location>
</feature>
<feature type="compositionally biased region" description="Polar residues" evidence="1">
    <location>
        <begin position="47"/>
        <end position="57"/>
    </location>
</feature>
<name>A0A7J7DY14_TRIWF</name>
<proteinExistence type="predicted"/>
<dbReference type="Proteomes" id="UP000593562">
    <property type="component" value="Unassembled WGS sequence"/>
</dbReference>
<protein>
    <submittedName>
        <fullName evidence="3">Uncharacterized protein</fullName>
    </submittedName>
</protein>
<evidence type="ECO:0000256" key="2">
    <source>
        <dbReference type="SAM" id="Phobius"/>
    </source>
</evidence>
<keyword evidence="2" id="KW-1133">Transmembrane helix</keyword>
<feature type="region of interest" description="Disordered" evidence="1">
    <location>
        <begin position="1"/>
        <end position="131"/>
    </location>
</feature>
<accession>A0A7J7DY14</accession>
<dbReference type="EMBL" id="JAAARO010000002">
    <property type="protein sequence ID" value="KAF5751280.1"/>
    <property type="molecule type" value="Genomic_DNA"/>
</dbReference>
<feature type="compositionally biased region" description="Acidic residues" evidence="1">
    <location>
        <begin position="74"/>
        <end position="87"/>
    </location>
</feature>
<keyword evidence="4" id="KW-1185">Reference proteome</keyword>
<dbReference type="InParanoid" id="A0A7J7DY14"/>
<keyword evidence="2" id="KW-0472">Membrane</keyword>
<keyword evidence="2" id="KW-0812">Transmembrane</keyword>
<dbReference type="AlphaFoldDB" id="A0A7J7DY14"/>
<comment type="caution">
    <text evidence="3">The sequence shown here is derived from an EMBL/GenBank/DDBJ whole genome shotgun (WGS) entry which is preliminary data.</text>
</comment>
<feature type="compositionally biased region" description="Low complexity" evidence="1">
    <location>
        <begin position="10"/>
        <end position="33"/>
    </location>
</feature>
<evidence type="ECO:0000313" key="4">
    <source>
        <dbReference type="Proteomes" id="UP000593562"/>
    </source>
</evidence>